<protein>
    <submittedName>
        <fullName evidence="1">Uncharacterized protein</fullName>
    </submittedName>
</protein>
<dbReference type="GeneID" id="63760280"/>
<organism evidence="1 2">
    <name type="scientific">Aspergillus sydowii CBS 593.65</name>
    <dbReference type="NCBI Taxonomy" id="1036612"/>
    <lineage>
        <taxon>Eukaryota</taxon>
        <taxon>Fungi</taxon>
        <taxon>Dikarya</taxon>
        <taxon>Ascomycota</taxon>
        <taxon>Pezizomycotina</taxon>
        <taxon>Eurotiomycetes</taxon>
        <taxon>Eurotiomycetidae</taxon>
        <taxon>Eurotiales</taxon>
        <taxon>Aspergillaceae</taxon>
        <taxon>Aspergillus</taxon>
        <taxon>Aspergillus subgen. Nidulantes</taxon>
    </lineage>
</organism>
<dbReference type="EMBL" id="KV878582">
    <property type="protein sequence ID" value="OJJ63752.1"/>
    <property type="molecule type" value="Genomic_DNA"/>
</dbReference>
<name>A0A1L9TWI2_9EURO</name>
<sequence>MAFCSLLFLWSASRLEININSPESGPANQRYQVHERGCSASKQASDSPVMVEVPEFVPHLNNDDIWLALPGIMGQGRLLKLLHLAWHDHNSLPLGGWNLPVPFSVGNCYLSLRYPDCNCIVDDHGQPIVQPAAASFFPLSTPCFLSILNLEMSGDQKPQACENVLSASKGENWQLPRSGCRLGLMKDGEICAEIAHYSIISEAHERKLGGRTVWRHDSDHSSSAAMSPTSPDLKDWNANREAKDLVFLIGAFVFFTIQKTTTFVWIAALSPPRGNGRRDTPPLRSEIN</sequence>
<dbReference type="VEuPathDB" id="FungiDB:ASPSYDRAFT_25800"/>
<reference evidence="2" key="1">
    <citation type="journal article" date="2017" name="Genome Biol.">
        <title>Comparative genomics reveals high biological diversity and specific adaptations in the industrially and medically important fungal genus Aspergillus.</title>
        <authorList>
            <person name="de Vries R.P."/>
            <person name="Riley R."/>
            <person name="Wiebenga A."/>
            <person name="Aguilar-Osorio G."/>
            <person name="Amillis S."/>
            <person name="Uchima C.A."/>
            <person name="Anderluh G."/>
            <person name="Asadollahi M."/>
            <person name="Askin M."/>
            <person name="Barry K."/>
            <person name="Battaglia E."/>
            <person name="Bayram O."/>
            <person name="Benocci T."/>
            <person name="Braus-Stromeyer S.A."/>
            <person name="Caldana C."/>
            <person name="Canovas D."/>
            <person name="Cerqueira G.C."/>
            <person name="Chen F."/>
            <person name="Chen W."/>
            <person name="Choi C."/>
            <person name="Clum A."/>
            <person name="Dos Santos R.A."/>
            <person name="Damasio A.R."/>
            <person name="Diallinas G."/>
            <person name="Emri T."/>
            <person name="Fekete E."/>
            <person name="Flipphi M."/>
            <person name="Freyberg S."/>
            <person name="Gallo A."/>
            <person name="Gournas C."/>
            <person name="Habgood R."/>
            <person name="Hainaut M."/>
            <person name="Harispe M.L."/>
            <person name="Henrissat B."/>
            <person name="Hilden K.S."/>
            <person name="Hope R."/>
            <person name="Hossain A."/>
            <person name="Karabika E."/>
            <person name="Karaffa L."/>
            <person name="Karanyi Z."/>
            <person name="Krasevec N."/>
            <person name="Kuo A."/>
            <person name="Kusch H."/>
            <person name="LaButti K."/>
            <person name="Lagendijk E.L."/>
            <person name="Lapidus A."/>
            <person name="Levasseur A."/>
            <person name="Lindquist E."/>
            <person name="Lipzen A."/>
            <person name="Logrieco A.F."/>
            <person name="MacCabe A."/>
            <person name="Maekelae M.R."/>
            <person name="Malavazi I."/>
            <person name="Melin P."/>
            <person name="Meyer V."/>
            <person name="Mielnichuk N."/>
            <person name="Miskei M."/>
            <person name="Molnar A.P."/>
            <person name="Mule G."/>
            <person name="Ngan C.Y."/>
            <person name="Orejas M."/>
            <person name="Orosz E."/>
            <person name="Ouedraogo J.P."/>
            <person name="Overkamp K.M."/>
            <person name="Park H.-S."/>
            <person name="Perrone G."/>
            <person name="Piumi F."/>
            <person name="Punt P.J."/>
            <person name="Ram A.F."/>
            <person name="Ramon A."/>
            <person name="Rauscher S."/>
            <person name="Record E."/>
            <person name="Riano-Pachon D.M."/>
            <person name="Robert V."/>
            <person name="Roehrig J."/>
            <person name="Ruller R."/>
            <person name="Salamov A."/>
            <person name="Salih N.S."/>
            <person name="Samson R.A."/>
            <person name="Sandor E."/>
            <person name="Sanguinetti M."/>
            <person name="Schuetze T."/>
            <person name="Sepcic K."/>
            <person name="Shelest E."/>
            <person name="Sherlock G."/>
            <person name="Sophianopoulou V."/>
            <person name="Squina F.M."/>
            <person name="Sun H."/>
            <person name="Susca A."/>
            <person name="Todd R.B."/>
            <person name="Tsang A."/>
            <person name="Unkles S.E."/>
            <person name="van de Wiele N."/>
            <person name="van Rossen-Uffink D."/>
            <person name="Oliveira J.V."/>
            <person name="Vesth T.C."/>
            <person name="Visser J."/>
            <person name="Yu J.-H."/>
            <person name="Zhou M."/>
            <person name="Andersen M.R."/>
            <person name="Archer D.B."/>
            <person name="Baker S.E."/>
            <person name="Benoit I."/>
            <person name="Brakhage A.A."/>
            <person name="Braus G.H."/>
            <person name="Fischer R."/>
            <person name="Frisvad J.C."/>
            <person name="Goldman G.H."/>
            <person name="Houbraken J."/>
            <person name="Oakley B."/>
            <person name="Pocsi I."/>
            <person name="Scazzocchio C."/>
            <person name="Seiboth B."/>
            <person name="vanKuyk P.A."/>
            <person name="Wortman J."/>
            <person name="Dyer P.S."/>
            <person name="Grigoriev I.V."/>
        </authorList>
    </citation>
    <scope>NUCLEOTIDE SEQUENCE [LARGE SCALE GENOMIC DNA]</scope>
    <source>
        <strain evidence="2">CBS 593.65</strain>
    </source>
</reference>
<dbReference type="RefSeq" id="XP_040707558.1">
    <property type="nucleotide sequence ID" value="XM_040844207.1"/>
</dbReference>
<accession>A0A1L9TWI2</accession>
<dbReference type="Proteomes" id="UP000184356">
    <property type="component" value="Unassembled WGS sequence"/>
</dbReference>
<evidence type="ECO:0000313" key="1">
    <source>
        <dbReference type="EMBL" id="OJJ63752.1"/>
    </source>
</evidence>
<dbReference type="AlphaFoldDB" id="A0A1L9TWI2"/>
<evidence type="ECO:0000313" key="2">
    <source>
        <dbReference type="Proteomes" id="UP000184356"/>
    </source>
</evidence>
<gene>
    <name evidence="1" type="ORF">ASPSYDRAFT_25800</name>
</gene>
<keyword evidence="2" id="KW-1185">Reference proteome</keyword>
<proteinExistence type="predicted"/>